<dbReference type="VEuPathDB" id="FungiDB:PSTT_00215"/>
<protein>
    <recommendedName>
        <fullName evidence="4">Ecp2 effector protein domain-containing protein</fullName>
    </recommendedName>
</protein>
<gene>
    <name evidence="2" type="ORF">PSTT_00215</name>
</gene>
<dbReference type="AlphaFoldDB" id="A0A2S4W896"/>
<accession>A0A2S4W896</accession>
<keyword evidence="3" id="KW-1185">Reference proteome</keyword>
<evidence type="ECO:0008006" key="4">
    <source>
        <dbReference type="Google" id="ProtNLM"/>
    </source>
</evidence>
<reference evidence="2" key="1">
    <citation type="submission" date="2017-12" db="EMBL/GenBank/DDBJ databases">
        <title>Gene loss provides genomic basis for host adaptation in cereal stripe rust fungi.</title>
        <authorList>
            <person name="Xia C."/>
        </authorList>
    </citation>
    <scope>NUCLEOTIDE SEQUENCE [LARGE SCALE GENOMIC DNA]</scope>
    <source>
        <strain evidence="2">93-210</strain>
    </source>
</reference>
<evidence type="ECO:0000256" key="1">
    <source>
        <dbReference type="SAM" id="SignalP"/>
    </source>
</evidence>
<dbReference type="VEuPathDB" id="FungiDB:PSHT_05776"/>
<sequence length="246" mass="26929">MIAYQFLFIAVISFLLTQTLAVDIGCWKRDPVPNPKDCDGAIKKILFDTKAKTPHLPVNEGEVRTIDGGCSLTVVNHSRAIVTEDSIRKAVESATKQCPGTGGWVRFSDNKSVGAEIRMRAAPGTEWEGYNPDFALEKPYCYQGPKGTPEVTDKDACIKAFANLPTDAKGVIMGKDNKPTNSISLQSKSCSIYMFTTDQSLLQVIKKDAAPMITKMVQECDKKRGTLNLKGAEGPNGRVIVRTYAY</sequence>
<feature type="signal peptide" evidence="1">
    <location>
        <begin position="1"/>
        <end position="21"/>
    </location>
</feature>
<feature type="chain" id="PRO_5015739781" description="Ecp2 effector protein domain-containing protein" evidence="1">
    <location>
        <begin position="22"/>
        <end position="246"/>
    </location>
</feature>
<evidence type="ECO:0000313" key="3">
    <source>
        <dbReference type="Proteomes" id="UP000239156"/>
    </source>
</evidence>
<evidence type="ECO:0000313" key="2">
    <source>
        <dbReference type="EMBL" id="POW17992.1"/>
    </source>
</evidence>
<name>A0A2S4W896_9BASI</name>
<dbReference type="EMBL" id="PKSL01000001">
    <property type="protein sequence ID" value="POW17992.1"/>
    <property type="molecule type" value="Genomic_DNA"/>
</dbReference>
<proteinExistence type="predicted"/>
<comment type="caution">
    <text evidence="2">The sequence shown here is derived from an EMBL/GenBank/DDBJ whole genome shotgun (WGS) entry which is preliminary data.</text>
</comment>
<organism evidence="2 3">
    <name type="scientific">Puccinia striiformis</name>
    <dbReference type="NCBI Taxonomy" id="27350"/>
    <lineage>
        <taxon>Eukaryota</taxon>
        <taxon>Fungi</taxon>
        <taxon>Dikarya</taxon>
        <taxon>Basidiomycota</taxon>
        <taxon>Pucciniomycotina</taxon>
        <taxon>Pucciniomycetes</taxon>
        <taxon>Pucciniales</taxon>
        <taxon>Pucciniaceae</taxon>
        <taxon>Puccinia</taxon>
    </lineage>
</organism>
<dbReference type="Proteomes" id="UP000239156">
    <property type="component" value="Unassembled WGS sequence"/>
</dbReference>
<keyword evidence="1" id="KW-0732">Signal</keyword>